<sequence length="289" mass="31857">MIKLIASDMDGTLLSSHLDISELNKQAIKTAAENGVEFMVATGRGYSEARPVLNEAGIHCGMITGNGAQIFDEFDNVLHTVSIDKEIVKQSMEILEEDNLYYELMTTEGVYSNNEAQRIEKFAILLSENIPHLTFKMAIAMASTQLKMLPVKYTEDYHILVDDPSVEILKVIAFSEEGAKAFEASLEKLHQLKDIHVTSSGANNLEINHVNATKGHAVKFIAEKRGISMDEVFTIGDNFNDLPMLEVAGVSFAMGNAEDKVKEVAKYQTDTNVDDGVGKAILRAIEENL</sequence>
<keyword evidence="2" id="KW-1185">Reference proteome</keyword>
<dbReference type="SUPFAM" id="SSF56784">
    <property type="entry name" value="HAD-like"/>
    <property type="match status" value="1"/>
</dbReference>
<dbReference type="PROSITE" id="PS01229">
    <property type="entry name" value="COF_2"/>
    <property type="match status" value="1"/>
</dbReference>
<dbReference type="SFLD" id="SFLDS00003">
    <property type="entry name" value="Haloacid_Dehalogenase"/>
    <property type="match status" value="1"/>
</dbReference>
<dbReference type="PROSITE" id="PS01228">
    <property type="entry name" value="COF_1"/>
    <property type="match status" value="1"/>
</dbReference>
<keyword evidence="1" id="KW-0378">Hydrolase</keyword>
<dbReference type="NCBIfam" id="TIGR00099">
    <property type="entry name" value="Cof-subfamily"/>
    <property type="match status" value="1"/>
</dbReference>
<name>A0A1J0A4B3_9ENTE</name>
<dbReference type="InterPro" id="IPR023214">
    <property type="entry name" value="HAD_sf"/>
</dbReference>
<dbReference type="PANTHER" id="PTHR10000:SF55">
    <property type="entry name" value="5-AMINO-6-(5-PHOSPHO-D-RIBITYLAMINO)URACIL PHOSPHATASE YCSE"/>
    <property type="match status" value="1"/>
</dbReference>
<reference evidence="1 2" key="1">
    <citation type="submission" date="2016-09" db="EMBL/GenBank/DDBJ databases">
        <title>Vagococcus teuberi sp. nov., isolated from the Malian artisanal sour milk fene.</title>
        <authorList>
            <person name="Wullschleger S."/>
            <person name="Seifert C."/>
            <person name="Baumgartner S."/>
            <person name="Lacroix C."/>
            <person name="Bonfoh B."/>
            <person name="Stevens M.J."/>
            <person name="Meile L."/>
        </authorList>
    </citation>
    <scope>NUCLEOTIDE SEQUENCE [LARGE SCALE GENOMIC DNA]</scope>
    <source>
        <strain evidence="1 2">DSM 21459</strain>
    </source>
</reference>
<dbReference type="STRING" id="519472.BHY08_02185"/>
<dbReference type="SFLD" id="SFLDG01140">
    <property type="entry name" value="C2.B:_Phosphomannomutase_and_P"/>
    <property type="match status" value="1"/>
</dbReference>
<dbReference type="InterPro" id="IPR000150">
    <property type="entry name" value="Cof"/>
</dbReference>
<proteinExistence type="predicted"/>
<dbReference type="GO" id="GO:0005829">
    <property type="term" value="C:cytosol"/>
    <property type="evidence" value="ECO:0007669"/>
    <property type="project" value="TreeGrafter"/>
</dbReference>
<dbReference type="InterPro" id="IPR006379">
    <property type="entry name" value="HAD-SF_hydro_IIB"/>
</dbReference>
<dbReference type="CDD" id="cd07516">
    <property type="entry name" value="HAD_Pase"/>
    <property type="match status" value="1"/>
</dbReference>
<dbReference type="KEGG" id="vte:BHY08_02185"/>
<protein>
    <submittedName>
        <fullName evidence="1">HAD family hydrolase</fullName>
    </submittedName>
</protein>
<dbReference type="NCBIfam" id="TIGR01484">
    <property type="entry name" value="HAD-SF-IIB"/>
    <property type="match status" value="1"/>
</dbReference>
<dbReference type="RefSeq" id="WP_071456310.1">
    <property type="nucleotide sequence ID" value="NZ_CP017267.1"/>
</dbReference>
<dbReference type="PANTHER" id="PTHR10000">
    <property type="entry name" value="PHOSPHOSERINE PHOSPHATASE"/>
    <property type="match status" value="1"/>
</dbReference>
<dbReference type="Gene3D" id="3.40.50.1000">
    <property type="entry name" value="HAD superfamily/HAD-like"/>
    <property type="match status" value="1"/>
</dbReference>
<evidence type="ECO:0000313" key="1">
    <source>
        <dbReference type="EMBL" id="APB30738.1"/>
    </source>
</evidence>
<dbReference type="SFLD" id="SFLDG01144">
    <property type="entry name" value="C2.B.4:_PGP_Like"/>
    <property type="match status" value="1"/>
</dbReference>
<dbReference type="GO" id="GO:0016791">
    <property type="term" value="F:phosphatase activity"/>
    <property type="evidence" value="ECO:0007669"/>
    <property type="project" value="TreeGrafter"/>
</dbReference>
<gene>
    <name evidence="1" type="ORF">BHY08_02185</name>
</gene>
<dbReference type="Gene3D" id="3.30.1240.10">
    <property type="match status" value="1"/>
</dbReference>
<dbReference type="GO" id="GO:0000287">
    <property type="term" value="F:magnesium ion binding"/>
    <property type="evidence" value="ECO:0007669"/>
    <property type="project" value="TreeGrafter"/>
</dbReference>
<dbReference type="OrthoDB" id="9806027at2"/>
<organism evidence="1 2">
    <name type="scientific">Vagococcus teuberi</name>
    <dbReference type="NCBI Taxonomy" id="519472"/>
    <lineage>
        <taxon>Bacteria</taxon>
        <taxon>Bacillati</taxon>
        <taxon>Bacillota</taxon>
        <taxon>Bacilli</taxon>
        <taxon>Lactobacillales</taxon>
        <taxon>Enterococcaceae</taxon>
        <taxon>Vagococcus</taxon>
    </lineage>
</organism>
<dbReference type="EMBL" id="CP017267">
    <property type="protein sequence ID" value="APB30738.1"/>
    <property type="molecule type" value="Genomic_DNA"/>
</dbReference>
<accession>A0A1J0A4B3</accession>
<dbReference type="AlphaFoldDB" id="A0A1J0A4B3"/>
<dbReference type="Pfam" id="PF08282">
    <property type="entry name" value="Hydrolase_3"/>
    <property type="match status" value="1"/>
</dbReference>
<dbReference type="InterPro" id="IPR036412">
    <property type="entry name" value="HAD-like_sf"/>
</dbReference>
<evidence type="ECO:0000313" key="2">
    <source>
        <dbReference type="Proteomes" id="UP000191200"/>
    </source>
</evidence>
<dbReference type="Proteomes" id="UP000191200">
    <property type="component" value="Chromosome"/>
</dbReference>